<dbReference type="AlphaFoldDB" id="A0ABD3GTF1"/>
<dbReference type="EMBL" id="JBJQOH010000006">
    <property type="protein sequence ID" value="KAL3682518.1"/>
    <property type="molecule type" value="Genomic_DNA"/>
</dbReference>
<proteinExistence type="predicted"/>
<protein>
    <submittedName>
        <fullName evidence="2">Uncharacterized protein</fullName>
    </submittedName>
</protein>
<feature type="compositionally biased region" description="Acidic residues" evidence="1">
    <location>
        <begin position="80"/>
        <end position="101"/>
    </location>
</feature>
<reference evidence="2 3" key="1">
    <citation type="submission" date="2024-09" db="EMBL/GenBank/DDBJ databases">
        <title>Chromosome-scale assembly of Riccia sorocarpa.</title>
        <authorList>
            <person name="Paukszto L."/>
        </authorList>
    </citation>
    <scope>NUCLEOTIDE SEQUENCE [LARGE SCALE GENOMIC DNA]</scope>
    <source>
        <strain evidence="2">LP-2024</strain>
        <tissue evidence="2">Aerial parts of the thallus</tissue>
    </source>
</reference>
<organism evidence="2 3">
    <name type="scientific">Riccia sorocarpa</name>
    <dbReference type="NCBI Taxonomy" id="122646"/>
    <lineage>
        <taxon>Eukaryota</taxon>
        <taxon>Viridiplantae</taxon>
        <taxon>Streptophyta</taxon>
        <taxon>Embryophyta</taxon>
        <taxon>Marchantiophyta</taxon>
        <taxon>Marchantiopsida</taxon>
        <taxon>Marchantiidae</taxon>
        <taxon>Marchantiales</taxon>
        <taxon>Ricciaceae</taxon>
        <taxon>Riccia</taxon>
    </lineage>
</organism>
<accession>A0ABD3GTF1</accession>
<name>A0ABD3GTF1_9MARC</name>
<evidence type="ECO:0000313" key="3">
    <source>
        <dbReference type="Proteomes" id="UP001633002"/>
    </source>
</evidence>
<gene>
    <name evidence="2" type="ORF">R1sor_000540</name>
</gene>
<feature type="compositionally biased region" description="Low complexity" evidence="1">
    <location>
        <begin position="68"/>
        <end position="79"/>
    </location>
</feature>
<keyword evidence="3" id="KW-1185">Reference proteome</keyword>
<sequence length="201" mass="22454">MVQRPFGTRIAQARVESRREKNVMVTNPFGHQGFAGFRARFKKRFGIPSLRVIEERTRFSRSGDDWADGAAAAGGNNVSADDDDAEFEEFEGSGDELEEDDHGQAPQHERVEEDDKDDDDDEDSSRFEIREAFRAPFEPAVSDAQHIIRFVVGGEFSAPRTVVLQPSVQRAILVDPQQSTVLQAIPLDPPSGVLRMSMPCY</sequence>
<evidence type="ECO:0000256" key="1">
    <source>
        <dbReference type="SAM" id="MobiDB-lite"/>
    </source>
</evidence>
<feature type="region of interest" description="Disordered" evidence="1">
    <location>
        <begin position="63"/>
        <end position="125"/>
    </location>
</feature>
<feature type="compositionally biased region" description="Acidic residues" evidence="1">
    <location>
        <begin position="114"/>
        <end position="123"/>
    </location>
</feature>
<dbReference type="Proteomes" id="UP001633002">
    <property type="component" value="Unassembled WGS sequence"/>
</dbReference>
<evidence type="ECO:0000313" key="2">
    <source>
        <dbReference type="EMBL" id="KAL3682518.1"/>
    </source>
</evidence>
<comment type="caution">
    <text evidence="2">The sequence shown here is derived from an EMBL/GenBank/DDBJ whole genome shotgun (WGS) entry which is preliminary data.</text>
</comment>